<feature type="compositionally biased region" description="Basic and acidic residues" evidence="1">
    <location>
        <begin position="116"/>
        <end position="128"/>
    </location>
</feature>
<dbReference type="EMBL" id="JAJSBI010000034">
    <property type="protein sequence ID" value="MCD9879990.1"/>
    <property type="molecule type" value="Genomic_DNA"/>
</dbReference>
<reference evidence="2" key="1">
    <citation type="submission" date="2021-12" db="EMBL/GenBank/DDBJ databases">
        <authorList>
            <person name="Lee J.-H."/>
            <person name="Kim S.-B."/>
        </authorList>
    </citation>
    <scope>NUCLEOTIDE SEQUENCE</scope>
    <source>
        <strain evidence="2">NR30</strain>
    </source>
</reference>
<feature type="compositionally biased region" description="Basic residues" evidence="1">
    <location>
        <begin position="18"/>
        <end position="27"/>
    </location>
</feature>
<evidence type="ECO:0000313" key="3">
    <source>
        <dbReference type="Proteomes" id="UP001108029"/>
    </source>
</evidence>
<dbReference type="PRINTS" id="PR01217">
    <property type="entry name" value="PRICHEXTENSN"/>
</dbReference>
<gene>
    <name evidence="2" type="ORF">LJ657_41800</name>
</gene>
<feature type="compositionally biased region" description="Low complexity" evidence="1">
    <location>
        <begin position="170"/>
        <end position="184"/>
    </location>
</feature>
<feature type="compositionally biased region" description="Low complexity" evidence="1">
    <location>
        <begin position="95"/>
        <end position="114"/>
    </location>
</feature>
<feature type="region of interest" description="Disordered" evidence="1">
    <location>
        <begin position="62"/>
        <end position="244"/>
    </location>
</feature>
<protein>
    <submittedName>
        <fullName evidence="2">Uncharacterized protein</fullName>
    </submittedName>
</protein>
<feature type="region of interest" description="Disordered" evidence="1">
    <location>
        <begin position="1"/>
        <end position="32"/>
    </location>
</feature>
<organism evidence="2 3">
    <name type="scientific">Streptomyces guryensis</name>
    <dbReference type="NCBI Taxonomy" id="2886947"/>
    <lineage>
        <taxon>Bacteria</taxon>
        <taxon>Bacillati</taxon>
        <taxon>Actinomycetota</taxon>
        <taxon>Actinomycetes</taxon>
        <taxon>Kitasatosporales</taxon>
        <taxon>Streptomycetaceae</taxon>
        <taxon>Streptomyces</taxon>
    </lineage>
</organism>
<sequence>MTDQSPDLGGEAVEPHRARPTRGRHAVPRPSALTRLRLPIGKALALTALPTVLVLAGQRPPAVDAGATAAHSAPEETPGGADCARPDHPSTSAVPGTPGTTASSTSAAPTAPSARSADKSAEPSDHAADGGTAPVPSPTPPPTATPSSRAASTGLEGILGSLFSGGTARQGPTPGASPSPASAAPTPPATQSPASSSGTEPSDPSSATPPTGPPPTTPPALSTSGRRTTEPSARPEPTDAAARTCDIRGLAAPEDAGAGRFAAESWNLKGSHLDLRDLVFGGVVTVDTAAGPKRVLKFSAAAVTIRDLRMAVPDGPQIQHIDGAPGSTSTLRGGRITMYVESLTGTLSGVEGIPLPPALRLHLTPDTVPEWLYDTVGKLGLKLRLGLADADIDQAGQTGGALIVPGIHGYGTPR</sequence>
<dbReference type="AlphaFoldDB" id="A0A9Q3ZF01"/>
<feature type="compositionally biased region" description="Pro residues" evidence="1">
    <location>
        <begin position="135"/>
        <end position="144"/>
    </location>
</feature>
<evidence type="ECO:0000313" key="2">
    <source>
        <dbReference type="EMBL" id="MCD9879990.1"/>
    </source>
</evidence>
<accession>A0A9Q3ZF01</accession>
<comment type="caution">
    <text evidence="2">The sequence shown here is derived from an EMBL/GenBank/DDBJ whole genome shotgun (WGS) entry which is preliminary data.</text>
</comment>
<dbReference type="Proteomes" id="UP001108029">
    <property type="component" value="Unassembled WGS sequence"/>
</dbReference>
<dbReference type="RefSeq" id="WP_232654932.1">
    <property type="nucleotide sequence ID" value="NZ_JAJSBI010000034.1"/>
</dbReference>
<evidence type="ECO:0000256" key="1">
    <source>
        <dbReference type="SAM" id="MobiDB-lite"/>
    </source>
</evidence>
<name>A0A9Q3ZF01_9ACTN</name>
<keyword evidence="3" id="KW-1185">Reference proteome</keyword>
<feature type="compositionally biased region" description="Low complexity" evidence="1">
    <location>
        <begin position="191"/>
        <end position="209"/>
    </location>
</feature>
<proteinExistence type="predicted"/>